<dbReference type="Pfam" id="PF00704">
    <property type="entry name" value="Glyco_hydro_18"/>
    <property type="match status" value="1"/>
</dbReference>
<evidence type="ECO:0000313" key="11">
    <source>
        <dbReference type="Proteomes" id="UP000237749"/>
    </source>
</evidence>
<dbReference type="PROSITE" id="PS01095">
    <property type="entry name" value="GH18_1"/>
    <property type="match status" value="1"/>
</dbReference>
<dbReference type="SUPFAM" id="SSF49265">
    <property type="entry name" value="Fibronectin type III"/>
    <property type="match status" value="1"/>
</dbReference>
<dbReference type="PANTHER" id="PTHR11177:SF317">
    <property type="entry name" value="CHITINASE 12-RELATED"/>
    <property type="match status" value="1"/>
</dbReference>
<dbReference type="Pfam" id="PF00041">
    <property type="entry name" value="fn3"/>
    <property type="match status" value="1"/>
</dbReference>
<evidence type="ECO:0000256" key="2">
    <source>
        <dbReference type="ARBA" id="ARBA00009121"/>
    </source>
</evidence>
<dbReference type="SMART" id="SM00636">
    <property type="entry name" value="Glyco_18"/>
    <property type="match status" value="1"/>
</dbReference>
<dbReference type="InterPro" id="IPR029070">
    <property type="entry name" value="Chitinase_insertion_sf"/>
</dbReference>
<dbReference type="InterPro" id="IPR036116">
    <property type="entry name" value="FN3_sf"/>
</dbReference>
<evidence type="ECO:0000259" key="9">
    <source>
        <dbReference type="PROSITE" id="PS51910"/>
    </source>
</evidence>
<dbReference type="GO" id="GO:0008061">
    <property type="term" value="F:chitin binding"/>
    <property type="evidence" value="ECO:0007669"/>
    <property type="project" value="InterPro"/>
</dbReference>
<evidence type="ECO:0000256" key="3">
    <source>
        <dbReference type="ARBA" id="ARBA00012729"/>
    </source>
</evidence>
<protein>
    <recommendedName>
        <fullName evidence="3">chitinase</fullName>
        <ecNumber evidence="3">3.2.1.14</ecNumber>
    </recommendedName>
</protein>
<dbReference type="RefSeq" id="WP_207657045.1">
    <property type="nucleotide sequence ID" value="NZ_PTJA01000001.1"/>
</dbReference>
<dbReference type="SUPFAM" id="SSF51445">
    <property type="entry name" value="(Trans)glycosidases"/>
    <property type="match status" value="1"/>
</dbReference>
<feature type="domain" description="Fibronectin type-III" evidence="8">
    <location>
        <begin position="41"/>
        <end position="126"/>
    </location>
</feature>
<gene>
    <name evidence="10" type="ORF">BXY41_10163</name>
</gene>
<keyword evidence="6 7" id="KW-0326">Glycosidase</keyword>
<dbReference type="Gene3D" id="2.60.40.10">
    <property type="entry name" value="Immunoglobulins"/>
    <property type="match status" value="1"/>
</dbReference>
<dbReference type="Gene3D" id="3.10.50.10">
    <property type="match status" value="1"/>
</dbReference>
<feature type="domain" description="GH18" evidence="9">
    <location>
        <begin position="138"/>
        <end position="486"/>
    </location>
</feature>
<dbReference type="InterPro" id="IPR001223">
    <property type="entry name" value="Glyco_hydro18_cat"/>
</dbReference>
<dbReference type="GO" id="GO:0008843">
    <property type="term" value="F:endochitinase activity"/>
    <property type="evidence" value="ECO:0007669"/>
    <property type="project" value="UniProtKB-EC"/>
</dbReference>
<dbReference type="InterPro" id="IPR017853">
    <property type="entry name" value="GH"/>
</dbReference>
<dbReference type="InterPro" id="IPR001579">
    <property type="entry name" value="Glyco_hydro_18_chit_AS"/>
</dbReference>
<dbReference type="InterPro" id="IPR011583">
    <property type="entry name" value="Chitinase_II/V-like_cat"/>
</dbReference>
<evidence type="ECO:0000256" key="1">
    <source>
        <dbReference type="ARBA" id="ARBA00000822"/>
    </source>
</evidence>
<dbReference type="EC" id="3.2.1.14" evidence="3"/>
<keyword evidence="11" id="KW-1185">Reference proteome</keyword>
<evidence type="ECO:0000256" key="4">
    <source>
        <dbReference type="ARBA" id="ARBA00022801"/>
    </source>
</evidence>
<dbReference type="AlphaFoldDB" id="A0A2S6HXW1"/>
<dbReference type="InterPro" id="IPR013783">
    <property type="entry name" value="Ig-like_fold"/>
</dbReference>
<dbReference type="SUPFAM" id="SSF54556">
    <property type="entry name" value="Chitinase insertion domain"/>
    <property type="match status" value="1"/>
</dbReference>
<evidence type="ECO:0000256" key="6">
    <source>
        <dbReference type="ARBA" id="ARBA00023295"/>
    </source>
</evidence>
<reference evidence="10 11" key="1">
    <citation type="submission" date="2018-02" db="EMBL/GenBank/DDBJ databases">
        <title>Genomic Encyclopedia of Archaeal and Bacterial Type Strains, Phase II (KMG-II): from individual species to whole genera.</title>
        <authorList>
            <person name="Goeker M."/>
        </authorList>
    </citation>
    <scope>NUCLEOTIDE SEQUENCE [LARGE SCALE GENOMIC DNA]</scope>
    <source>
        <strain evidence="10 11">DSM 3808</strain>
    </source>
</reference>
<dbReference type="Gene3D" id="3.20.20.80">
    <property type="entry name" value="Glycosidases"/>
    <property type="match status" value="1"/>
</dbReference>
<sequence>MKRSTRKAIMWTISVLLLFLISNYCTKNSFAAKPDKSTSTAPQNLNAADITSNSLTLTWSPPTGGLGVREYQIYKNNTYLCSTTSITYTVTGLTPATTYQFYVKAKDTKRNISPASNTVSVTTAAPALPPAETQPQSGRIVGYFAAWEAYSGICPDQIDASKLTHINYAFANIGPDLKITLGYPDVDPNNIRLLNSLKLQNPNLKTLISVGGWNWSGRFSDAALTDASRNAFADSAVDFITKYGFDGIDLDWEYPVSGGLATNTRRPEDKQNFTLLLQKIREKLDARGAMDQKHYLLTIAGGADASYVKNVEMAKLAQYLDYANIMTYDLHGTWDPYTDLLAPLYNNNDSSPQYKASVDSGVTAWLNASFPADKLVMGIPFYGYLYSSVNNSNNGLYQTYGGANSISYKDIKANYLNKTGYTRYFHSQSMVPWLFNGTIFISYEDPQSIAYKTDYIKSKKLGGAMVWELGQDSNGELLDTLYNGLK</sequence>
<dbReference type="CDD" id="cd00063">
    <property type="entry name" value="FN3"/>
    <property type="match status" value="1"/>
</dbReference>
<organism evidence="10 11">
    <name type="scientific">Lacrimispora xylanisolvens</name>
    <dbReference type="NCBI Taxonomy" id="384636"/>
    <lineage>
        <taxon>Bacteria</taxon>
        <taxon>Bacillati</taxon>
        <taxon>Bacillota</taxon>
        <taxon>Clostridia</taxon>
        <taxon>Lachnospirales</taxon>
        <taxon>Lachnospiraceae</taxon>
        <taxon>Lacrimispora</taxon>
    </lineage>
</organism>
<keyword evidence="4 7" id="KW-0378">Hydrolase</keyword>
<comment type="similarity">
    <text evidence="2">Belongs to the glycosyl hydrolase 18 family. Chitinase class II subfamily.</text>
</comment>
<proteinExistence type="inferred from homology"/>
<dbReference type="GO" id="GO:0006032">
    <property type="term" value="P:chitin catabolic process"/>
    <property type="evidence" value="ECO:0007669"/>
    <property type="project" value="UniProtKB-KW"/>
</dbReference>
<dbReference type="InterPro" id="IPR050314">
    <property type="entry name" value="Glycosyl_Hydrlase_18"/>
</dbReference>
<comment type="catalytic activity">
    <reaction evidence="1">
        <text>Random endo-hydrolysis of N-acetyl-beta-D-glucosaminide (1-&gt;4)-beta-linkages in chitin and chitodextrins.</text>
        <dbReference type="EC" id="3.2.1.14"/>
    </reaction>
</comment>
<keyword evidence="5" id="KW-0119">Carbohydrate metabolism</keyword>
<name>A0A2S6HXW1_9FIRM</name>
<dbReference type="InterPro" id="IPR003961">
    <property type="entry name" value="FN3_dom"/>
</dbReference>
<dbReference type="GO" id="GO:0005975">
    <property type="term" value="P:carbohydrate metabolic process"/>
    <property type="evidence" value="ECO:0007669"/>
    <property type="project" value="InterPro"/>
</dbReference>
<evidence type="ECO:0000313" key="10">
    <source>
        <dbReference type="EMBL" id="PPK83007.1"/>
    </source>
</evidence>
<dbReference type="SMART" id="SM00060">
    <property type="entry name" value="FN3"/>
    <property type="match status" value="1"/>
</dbReference>
<dbReference type="EMBL" id="PTJA01000001">
    <property type="protein sequence ID" value="PPK83007.1"/>
    <property type="molecule type" value="Genomic_DNA"/>
</dbReference>
<keyword evidence="5" id="KW-0624">Polysaccharide degradation</keyword>
<evidence type="ECO:0000256" key="5">
    <source>
        <dbReference type="ARBA" id="ARBA00023024"/>
    </source>
</evidence>
<keyword evidence="5" id="KW-0146">Chitin degradation</keyword>
<dbReference type="PROSITE" id="PS51910">
    <property type="entry name" value="GH18_2"/>
    <property type="match status" value="1"/>
</dbReference>
<accession>A0A2S6HXW1</accession>
<dbReference type="Proteomes" id="UP000237749">
    <property type="component" value="Unassembled WGS sequence"/>
</dbReference>
<dbReference type="CDD" id="cd06548">
    <property type="entry name" value="GH18_chitinase"/>
    <property type="match status" value="1"/>
</dbReference>
<dbReference type="PROSITE" id="PS50853">
    <property type="entry name" value="FN3"/>
    <property type="match status" value="1"/>
</dbReference>
<comment type="caution">
    <text evidence="10">The sequence shown here is derived from an EMBL/GenBank/DDBJ whole genome shotgun (WGS) entry which is preliminary data.</text>
</comment>
<evidence type="ECO:0000256" key="7">
    <source>
        <dbReference type="RuleBase" id="RU000489"/>
    </source>
</evidence>
<dbReference type="PANTHER" id="PTHR11177">
    <property type="entry name" value="CHITINASE"/>
    <property type="match status" value="1"/>
</dbReference>
<evidence type="ECO:0000259" key="8">
    <source>
        <dbReference type="PROSITE" id="PS50853"/>
    </source>
</evidence>